<accession>A0A5B8MWR3</accession>
<dbReference type="STRING" id="1764295.A0A5B8MWR3"/>
<name>A0A5B8MWR3_9CHLO</name>
<evidence type="ECO:0000313" key="1">
    <source>
        <dbReference type="EMBL" id="QDZ23900.1"/>
    </source>
</evidence>
<reference evidence="1 2" key="1">
    <citation type="submission" date="2018-07" db="EMBL/GenBank/DDBJ databases">
        <title>The complete nuclear genome of the prasinophyte Chloropicon primus (CCMP1205).</title>
        <authorList>
            <person name="Pombert J.-F."/>
            <person name="Otis C."/>
            <person name="Turmel M."/>
            <person name="Lemieux C."/>
        </authorList>
    </citation>
    <scope>NUCLEOTIDE SEQUENCE [LARGE SCALE GENOMIC DNA]</scope>
    <source>
        <strain evidence="1 2">CCMP1205</strain>
    </source>
</reference>
<dbReference type="SUPFAM" id="SSF52540">
    <property type="entry name" value="P-loop containing nucleoside triphosphate hydrolases"/>
    <property type="match status" value="1"/>
</dbReference>
<dbReference type="EMBL" id="CP031044">
    <property type="protein sequence ID" value="QDZ23900.1"/>
    <property type="molecule type" value="Genomic_DNA"/>
</dbReference>
<evidence type="ECO:0000313" key="2">
    <source>
        <dbReference type="Proteomes" id="UP000316726"/>
    </source>
</evidence>
<sequence length="578" mass="63710">MGWVVVLKGHPCSGKSTVARELARRAKLPLLDKDDIKAELVGRTEEDANEISLRVLWSVVKQQARLGVTCVVDATLSSERQFEQAKEAAGPAAKLFVVECYASNEQVWKRRLEERASTSSARDGHKPQTWDELQGLIRSYHGSFEYDPLVLGADYYVRLDTTTGSAGVKASLDEILEIIGRRNGEEGAGGNGEVENARPGGLDDLPESVLSLICAGNLCSRDLAGLALSCKRLGETCGRLCDESGWYECKACKKRIYHKKEVLRGLRMGLSGDSGKFAVVKEPPDGLRGVRTKSEGMITLSTMDTKVLQMLDMYLQKEYSIRYIQYNKLARVLNSPIIHQLYCSGCGVYVGFKFDLTSVDAKNVAFAEAVVSHDLNTSAIMEYLMLLRRFTGVHHYVQRFLAPAQEDGRASGGKELLRCQFQSPTSGACGSVIGFTSDVVLTLSHPRTGWLLPQDLDPDGDGEGLFMSRVSNIRTGDQIGLIGVVPYGLQYRSIHCERCGQVCGWKVEARPEEGKELRPSLMNYIGRFGLFTSRVMKQVASGDGYIMYEPGTETLPSVEQDFRETADEHGVGQFLPTV</sequence>
<dbReference type="AlphaFoldDB" id="A0A5B8MWR3"/>
<dbReference type="Pfam" id="PF13671">
    <property type="entry name" value="AAA_33"/>
    <property type="match status" value="1"/>
</dbReference>
<proteinExistence type="predicted"/>
<protein>
    <submittedName>
        <fullName evidence="1">Uncharacterized protein</fullName>
    </submittedName>
</protein>
<gene>
    <name evidence="1" type="ORF">A3770_11p64180</name>
</gene>
<organism evidence="1 2">
    <name type="scientific">Chloropicon primus</name>
    <dbReference type="NCBI Taxonomy" id="1764295"/>
    <lineage>
        <taxon>Eukaryota</taxon>
        <taxon>Viridiplantae</taxon>
        <taxon>Chlorophyta</taxon>
        <taxon>Chloropicophyceae</taxon>
        <taxon>Chloropicales</taxon>
        <taxon>Chloropicaceae</taxon>
        <taxon>Chloropicon</taxon>
    </lineage>
</organism>
<dbReference type="Gene3D" id="3.40.50.300">
    <property type="entry name" value="P-loop containing nucleotide triphosphate hydrolases"/>
    <property type="match status" value="1"/>
</dbReference>
<dbReference type="Proteomes" id="UP000316726">
    <property type="component" value="Chromosome 11"/>
</dbReference>
<dbReference type="OrthoDB" id="342190at2759"/>
<dbReference type="InterPro" id="IPR027417">
    <property type="entry name" value="P-loop_NTPase"/>
</dbReference>
<dbReference type="PANTHER" id="PTHR37807">
    <property type="entry name" value="OS07G0160300 PROTEIN"/>
    <property type="match status" value="1"/>
</dbReference>
<keyword evidence="2" id="KW-1185">Reference proteome</keyword>
<dbReference type="PANTHER" id="PTHR37807:SF3">
    <property type="entry name" value="OS07G0160300 PROTEIN"/>
    <property type="match status" value="1"/>
</dbReference>